<accession>A0AAW9KAZ3</accession>
<dbReference type="Gene3D" id="1.20.1270.70">
    <property type="entry name" value="Designed single chain three-helix bundle"/>
    <property type="match status" value="1"/>
</dbReference>
<reference evidence="2" key="1">
    <citation type="submission" date="2019-11" db="EMBL/GenBank/DDBJ databases">
        <title>Characterization of Clostridium perfringens isolates from swine manure treated agricultural soils.</title>
        <authorList>
            <person name="Wushke S.T."/>
        </authorList>
    </citation>
    <scope>NUCLEOTIDE SEQUENCE</scope>
    <source>
        <strain evidence="2">X62</strain>
    </source>
</reference>
<dbReference type="InterPro" id="IPR036116">
    <property type="entry name" value="FN3_sf"/>
</dbReference>
<feature type="domain" description="Fibronectin type-III" evidence="1">
    <location>
        <begin position="7"/>
        <end position="80"/>
    </location>
</feature>
<proteinExistence type="predicted"/>
<comment type="caution">
    <text evidence="2">The sequence shown here is derived from an EMBL/GenBank/DDBJ whole genome shotgun (WGS) entry which is preliminary data.</text>
</comment>
<sequence length="188" mass="20812">MLDKERPSDVKNLKVSSNPIPNATLTWSEAVDNGSVEGYKIYVNGTLLDVTKNIKYELTGLEYGKSYTVIVIAFDEFGNTSLNPVLLEINENEKPVEVDKGELNKLIAESESLKEEDYTAESWKNFTDKLAEAKAILSKEDAGQEEVNSIKSSLEKAIEDLEKVDGEKPVEVNKAELKKSIAIAEGLK</sequence>
<organism evidence="2 3">
    <name type="scientific">Clostridium perfringens</name>
    <dbReference type="NCBI Taxonomy" id="1502"/>
    <lineage>
        <taxon>Bacteria</taxon>
        <taxon>Bacillati</taxon>
        <taxon>Bacillota</taxon>
        <taxon>Clostridia</taxon>
        <taxon>Eubacteriales</taxon>
        <taxon>Clostridiaceae</taxon>
        <taxon>Clostridium</taxon>
    </lineage>
</organism>
<dbReference type="EMBL" id="WNUR01000557">
    <property type="protein sequence ID" value="MDZ7542861.1"/>
    <property type="molecule type" value="Genomic_DNA"/>
</dbReference>
<evidence type="ECO:0000313" key="3">
    <source>
        <dbReference type="Proteomes" id="UP001288944"/>
    </source>
</evidence>
<dbReference type="AlphaFoldDB" id="A0AAW9KAZ3"/>
<name>A0AAW9KAZ3_CLOPF</name>
<protein>
    <recommendedName>
        <fullName evidence="1">Fibronectin type-III domain-containing protein</fullName>
    </recommendedName>
</protein>
<dbReference type="SMART" id="SM00060">
    <property type="entry name" value="FN3"/>
    <property type="match status" value="1"/>
</dbReference>
<feature type="non-terminal residue" evidence="2">
    <location>
        <position position="188"/>
    </location>
</feature>
<dbReference type="Pfam" id="PF07554">
    <property type="entry name" value="FIVAR"/>
    <property type="match status" value="1"/>
</dbReference>
<dbReference type="CDD" id="cd00063">
    <property type="entry name" value="FN3"/>
    <property type="match status" value="1"/>
</dbReference>
<evidence type="ECO:0000259" key="1">
    <source>
        <dbReference type="SMART" id="SM00060"/>
    </source>
</evidence>
<dbReference type="Proteomes" id="UP001288944">
    <property type="component" value="Unassembled WGS sequence"/>
</dbReference>
<dbReference type="InterPro" id="IPR013783">
    <property type="entry name" value="Ig-like_fold"/>
</dbReference>
<dbReference type="Pfam" id="PF00041">
    <property type="entry name" value="fn3"/>
    <property type="match status" value="1"/>
</dbReference>
<dbReference type="Gene3D" id="2.60.40.10">
    <property type="entry name" value="Immunoglobulins"/>
    <property type="match status" value="1"/>
</dbReference>
<evidence type="ECO:0000313" key="2">
    <source>
        <dbReference type="EMBL" id="MDZ7542861.1"/>
    </source>
</evidence>
<dbReference type="InterPro" id="IPR003961">
    <property type="entry name" value="FN3_dom"/>
</dbReference>
<gene>
    <name evidence="2" type="ORF">GNF83_17070</name>
</gene>
<dbReference type="SUPFAM" id="SSF49265">
    <property type="entry name" value="Fibronectin type III"/>
    <property type="match status" value="1"/>
</dbReference>